<evidence type="ECO:0000256" key="2">
    <source>
        <dbReference type="ARBA" id="ARBA00022679"/>
    </source>
</evidence>
<dbReference type="SUPFAM" id="SSF56104">
    <property type="entry name" value="SAICAR synthase-like"/>
    <property type="match status" value="1"/>
</dbReference>
<dbReference type="Proteomes" id="UP001153076">
    <property type="component" value="Unassembled WGS sequence"/>
</dbReference>
<dbReference type="FunFam" id="3.30.800.10:FF:000007">
    <property type="entry name" value="Putative 1-phosphatidylinositol-4-phosphate 5-kinase/ zinc ion binding family"/>
    <property type="match status" value="1"/>
</dbReference>
<evidence type="ECO:0000256" key="9">
    <source>
        <dbReference type="SAM" id="MobiDB-lite"/>
    </source>
</evidence>
<dbReference type="EC" id="2.7.1.150" evidence="1"/>
<protein>
    <recommendedName>
        <fullName evidence="1">1-phosphatidylinositol-3-phosphate 5-kinase</fullName>
        <ecNumber evidence="1">2.7.1.150</ecNumber>
    </recommendedName>
    <alternativeName>
        <fullName evidence="7">Phosphatidylinositol 3-phosphate 5-kinase type III</fullName>
    </alternativeName>
</protein>
<feature type="compositionally biased region" description="Polar residues" evidence="9">
    <location>
        <begin position="820"/>
        <end position="834"/>
    </location>
</feature>
<feature type="compositionally biased region" description="Polar residues" evidence="9">
    <location>
        <begin position="163"/>
        <end position="176"/>
    </location>
</feature>
<dbReference type="GO" id="GO:0000285">
    <property type="term" value="F:1-phosphatidylinositol-3-phosphate 5-kinase activity"/>
    <property type="evidence" value="ECO:0007669"/>
    <property type="project" value="UniProtKB-EC"/>
</dbReference>
<evidence type="ECO:0000313" key="11">
    <source>
        <dbReference type="EMBL" id="KAJ8431430.1"/>
    </source>
</evidence>
<dbReference type="GO" id="GO:0046854">
    <property type="term" value="P:phosphatidylinositol phosphate biosynthetic process"/>
    <property type="evidence" value="ECO:0007669"/>
    <property type="project" value="TreeGrafter"/>
</dbReference>
<dbReference type="FunFam" id="3.30.810.10:FF:000001">
    <property type="entry name" value="1-phosphatidylinositol 3-phosphate 5-kinase FAB1"/>
    <property type="match status" value="1"/>
</dbReference>
<comment type="caution">
    <text evidence="11">The sequence shown here is derived from an EMBL/GenBank/DDBJ whole genome shotgun (WGS) entry which is preliminary data.</text>
</comment>
<evidence type="ECO:0000256" key="8">
    <source>
        <dbReference type="PROSITE-ProRule" id="PRU00781"/>
    </source>
</evidence>
<keyword evidence="12" id="KW-1185">Reference proteome</keyword>
<dbReference type="Gene3D" id="3.30.800.10">
    <property type="entry name" value="Phosphatidylinositol Phosphate Kinase II Beta"/>
    <property type="match status" value="1"/>
</dbReference>
<dbReference type="SUPFAM" id="SSF52029">
    <property type="entry name" value="GroEL apical domain-like"/>
    <property type="match status" value="1"/>
</dbReference>
<dbReference type="Gene3D" id="3.50.7.10">
    <property type="entry name" value="GroEL"/>
    <property type="match status" value="1"/>
</dbReference>
<evidence type="ECO:0000256" key="5">
    <source>
        <dbReference type="ARBA" id="ARBA00022840"/>
    </source>
</evidence>
<feature type="compositionally biased region" description="Acidic residues" evidence="9">
    <location>
        <begin position="267"/>
        <end position="279"/>
    </location>
</feature>
<feature type="domain" description="PIPK" evidence="10">
    <location>
        <begin position="1508"/>
        <end position="1828"/>
    </location>
</feature>
<feature type="region of interest" description="Disordered" evidence="9">
    <location>
        <begin position="145"/>
        <end position="176"/>
    </location>
</feature>
<evidence type="ECO:0000256" key="7">
    <source>
        <dbReference type="ARBA" id="ARBA00077223"/>
    </source>
</evidence>
<dbReference type="PROSITE" id="PS51455">
    <property type="entry name" value="PIPK"/>
    <property type="match status" value="1"/>
</dbReference>
<evidence type="ECO:0000256" key="6">
    <source>
        <dbReference type="ARBA" id="ARBA00023464"/>
    </source>
</evidence>
<evidence type="ECO:0000256" key="3">
    <source>
        <dbReference type="ARBA" id="ARBA00022741"/>
    </source>
</evidence>
<evidence type="ECO:0000256" key="4">
    <source>
        <dbReference type="ARBA" id="ARBA00022777"/>
    </source>
</evidence>
<keyword evidence="4 8" id="KW-0418">Kinase</keyword>
<organism evidence="11 12">
    <name type="scientific">Carnegiea gigantea</name>
    <dbReference type="NCBI Taxonomy" id="171969"/>
    <lineage>
        <taxon>Eukaryota</taxon>
        <taxon>Viridiplantae</taxon>
        <taxon>Streptophyta</taxon>
        <taxon>Embryophyta</taxon>
        <taxon>Tracheophyta</taxon>
        <taxon>Spermatophyta</taxon>
        <taxon>Magnoliopsida</taxon>
        <taxon>eudicotyledons</taxon>
        <taxon>Gunneridae</taxon>
        <taxon>Pentapetalae</taxon>
        <taxon>Caryophyllales</taxon>
        <taxon>Cactineae</taxon>
        <taxon>Cactaceae</taxon>
        <taxon>Cactoideae</taxon>
        <taxon>Echinocereeae</taxon>
        <taxon>Carnegiea</taxon>
    </lineage>
</organism>
<keyword evidence="2 8" id="KW-0808">Transferase</keyword>
<keyword evidence="3 8" id="KW-0547">Nucleotide-binding</keyword>
<dbReference type="Pfam" id="PF00118">
    <property type="entry name" value="Cpn60_TCP1"/>
    <property type="match status" value="1"/>
</dbReference>
<evidence type="ECO:0000313" key="12">
    <source>
        <dbReference type="Proteomes" id="UP001153076"/>
    </source>
</evidence>
<evidence type="ECO:0000259" key="10">
    <source>
        <dbReference type="PROSITE" id="PS51455"/>
    </source>
</evidence>
<dbReference type="InterPro" id="IPR044769">
    <property type="entry name" value="PIKfyve_PIPKc"/>
</dbReference>
<dbReference type="GO" id="GO:0010008">
    <property type="term" value="C:endosome membrane"/>
    <property type="evidence" value="ECO:0007669"/>
    <property type="project" value="TreeGrafter"/>
</dbReference>
<proteinExistence type="predicted"/>
<keyword evidence="5 8" id="KW-0067">ATP-binding</keyword>
<dbReference type="InterPro" id="IPR002423">
    <property type="entry name" value="Cpn60/GroEL/TCP-1"/>
</dbReference>
<dbReference type="GO" id="GO:0005524">
    <property type="term" value="F:ATP binding"/>
    <property type="evidence" value="ECO:0007669"/>
    <property type="project" value="UniProtKB-UniRule"/>
</dbReference>
<reference evidence="11" key="1">
    <citation type="submission" date="2022-04" db="EMBL/GenBank/DDBJ databases">
        <title>Carnegiea gigantea Genome sequencing and assembly v2.</title>
        <authorList>
            <person name="Copetti D."/>
            <person name="Sanderson M.J."/>
            <person name="Burquez A."/>
            <person name="Wojciechowski M.F."/>
        </authorList>
    </citation>
    <scope>NUCLEOTIDE SEQUENCE</scope>
    <source>
        <strain evidence="11">SGP5-SGP5p</strain>
        <tissue evidence="11">Aerial part</tissue>
    </source>
</reference>
<evidence type="ECO:0000256" key="1">
    <source>
        <dbReference type="ARBA" id="ARBA00012009"/>
    </source>
</evidence>
<dbReference type="InterPro" id="IPR002498">
    <property type="entry name" value="PInositol-4-P-4/5-kinase_core"/>
</dbReference>
<comment type="subunit">
    <text evidence="6">Component of the PI(3,5)P2 regulatory complex at least composed of ATG18, SAC/FIG4, FAB1 and VAC14.</text>
</comment>
<feature type="region of interest" description="Disordered" evidence="9">
    <location>
        <begin position="1338"/>
        <end position="1373"/>
    </location>
</feature>
<dbReference type="SMART" id="SM00330">
    <property type="entry name" value="PIPKc"/>
    <property type="match status" value="1"/>
</dbReference>
<dbReference type="Gene3D" id="3.30.810.10">
    <property type="entry name" value="2-Layer Sandwich"/>
    <property type="match status" value="1"/>
</dbReference>
<dbReference type="CDD" id="cd17300">
    <property type="entry name" value="PIPKc_PIKfyve"/>
    <property type="match status" value="1"/>
</dbReference>
<name>A0A9Q1Q7Z2_9CARY</name>
<dbReference type="PANTHER" id="PTHR45748">
    <property type="entry name" value="1-PHOSPHATIDYLINOSITOL 3-PHOSPHATE 5-KINASE-RELATED"/>
    <property type="match status" value="1"/>
</dbReference>
<accession>A0A9Q1Q7Z2</accession>
<sequence>MTAVLTDSGVSYLLSGKDGSRMPKETNNPELCVFSITNKAQGQFGVLRVFVASKAINLLNCSPFSSFSRYKMCQFCSEANEPMEPIGPNSEDHVGSSTSHAVFPEQGTIEQVDFSSCEVLLAHSTVSLKSINSLASNCSEYSVDANPNDGQFSEQGGFESGQDEPSNGPLNGHLSKSNSVISINDFEQSAYLKDSHKEGKNGFRLGKLDLRSTSFKSTYDDDDDGSSSDEAFEEANEASSAYDNDEIWVPPDAANKDNNTDDSLATFDDDDDECTDSDGIEWAKPSSLNGCEDGVSVSYRFKEEKQKAMEEVMNGKFKNLVSQLLKKLGVENLDGHEGSWVDIVTRLAWQAALFIKPDATKAKAMDPAGYVKIKCIATGSPADSRLMKGLVFKKHAAHKHMATKYKNPRLLLIEGVLDQSSGSSGLSSFSSMISQDEDNLAVLVKNLEVCHPNVILVEKSASRDVVERVLKLGITLVLDMKLHRLERVARCTGSPIMTSNATFNQDLSHCDAVYFQKFVEDHATVGEGGKKPSKTLMFLEGCPKRLGCTSPIFVTNQTSPVYNSPESPPSSAAPRINESVPAQAVLNMDKENILLKGSHCEELKKIKCVVQCAVVMAYNFILETSFLVDQKAMFSTFLYCAEAGISLTDEQLTSVLVKTPHAPYSGEPIGGNGVQVPIANGDDGGSSHVQECTANAALSHVFDIPISNGFEEGSILVKEKTAKATETATSDGFHDNVTDNMVVDDTSTGSNEPCMSTVLRSQPSIADALGKVCIVSPATVQQLSAYVDRNERQSDAETAASIPVSPSEEAPEGENREAKGSSQDVPLPNDSQPSSMFFAVAEDAPKASEDAIKSVDGEDSVHPMDEISCVLDAESILVLKSSRNASKGTICEQSHFSHIKFYRNFDLPLEKFLLENLFSQSDRCKECREPCEAHFYYYAHHSKQLTIRVKQLGKEPPLPGKSEGRLWMWSRCGKCEPSQKVETKRVLISSAARGLSFGKFLELSLSSHSSFNRLSSCGHSFQKDFLSFFGLGSMVAMFQYSRVARYKVSLPAQKLVFSSSINTDWLQNEIESVYTKGLLLFTEIANYLKKMESEFSGSNLLNGSSEGFSDIVALLRLERSEFEENIKDISIKNENSHASVCKLLSLNQLRWEILLEARIWNKRLRLLQFWLASSSNGVAQRQMNLENRDAGGRAGGSHMAAAKAVQEQMVLEDQKVEGTEENVDKAIQGQKCLEKDHSEGTMAATDETVEGQTGVDDNSAVEVERMQSTATSCADNSMIEPVECVSRSENCCDGEVQIERVPGADKPSMKDFPIHGSGGQLLSLPIAEDIIQGSTAVDSTPTVSSLHESLGSPNPSTLQSISESHQTNKTSLSGDVLEGRNIPLVVNKEDGCCAESYAFERLASITPPNSEDSTGWIWHPLAQVREKCIRDLQQETVADLLPTLSQVVNEEGSRLHIPVNDGGYIVSDYDGEISSCVACALAIIKDQSPSASDSEENISLKRAVSEPSPNLSLKSYDSDVFHSTPSMPWTGSRFPSFDGLNRLDSMADYGLIHPEVTLGIDKYSMKGKYSVVIMYADKFRALRERCCPSELDYIASLSRCKIWDAKGGKSKSFFAKTLDDRLIIKEIKKIEFESFMKFAPNYFSHTNQSFEFGNQTCLAKILGIYQVTIRHAKTGRETKHDLMVQENLSFGRSITRQYDLKGALHARFTATADGAGDVLLDQNFVNDMNSSPLYIGQRAKRLLQRAVWNDTTFLNSIRVMDYSLLVGVDRPRKELVCGIIDYLRQYTWDKQVEMVVKASLVVPKNMLPTVISPESYKKRFRKFMDTRFLTVPDHWCSQRSSNPCRLCGIKAADDSSLVKPSDKQEEELNGSSAHL</sequence>
<dbReference type="OrthoDB" id="158357at2759"/>
<dbReference type="FunFam" id="3.50.7.10:FF:000007">
    <property type="entry name" value="1-phosphatidylinositol 3-phosphate 5-kinase isoform X1"/>
    <property type="match status" value="1"/>
</dbReference>
<gene>
    <name evidence="11" type="ORF">Cgig2_014923</name>
</gene>
<dbReference type="InterPro" id="IPR027483">
    <property type="entry name" value="PInositol-4-P-4/5-kinase_C_sf"/>
</dbReference>
<dbReference type="InterPro" id="IPR027484">
    <property type="entry name" value="PInositol-4-P-5-kinase_N"/>
</dbReference>
<dbReference type="PANTHER" id="PTHR45748:SF4">
    <property type="entry name" value="1-PHOSPHATIDYLINOSITOL-3-PHOSPHATE 5-KINASE FAB1D-RELATED"/>
    <property type="match status" value="1"/>
</dbReference>
<dbReference type="InterPro" id="IPR027409">
    <property type="entry name" value="GroEL-like_apical_dom_sf"/>
</dbReference>
<dbReference type="Pfam" id="PF01504">
    <property type="entry name" value="PIP5K"/>
    <property type="match status" value="2"/>
</dbReference>
<feature type="region of interest" description="Disordered" evidence="9">
    <location>
        <begin position="788"/>
        <end position="834"/>
    </location>
</feature>
<dbReference type="EMBL" id="JAKOGI010000688">
    <property type="protein sequence ID" value="KAJ8431430.1"/>
    <property type="molecule type" value="Genomic_DNA"/>
</dbReference>
<feature type="compositionally biased region" description="Acidic residues" evidence="9">
    <location>
        <begin position="220"/>
        <end position="236"/>
    </location>
</feature>
<feature type="region of interest" description="Disordered" evidence="9">
    <location>
        <begin position="218"/>
        <end position="281"/>
    </location>
</feature>